<dbReference type="CDD" id="cd12173">
    <property type="entry name" value="PGDH_4"/>
    <property type="match status" value="1"/>
</dbReference>
<comment type="pathway">
    <text evidence="1 13">Amino-acid biosynthesis; L-serine biosynthesis; L-serine from 3-phospho-D-glycerate: step 1/3.</text>
</comment>
<gene>
    <name evidence="15" type="ORF">CNEB1095_LOCUS1669</name>
</gene>
<evidence type="ECO:0000256" key="10">
    <source>
        <dbReference type="ARBA" id="ARBA00023027"/>
    </source>
</evidence>
<dbReference type="InterPro" id="IPR006139">
    <property type="entry name" value="D-isomer_2_OHA_DH_cat_dom"/>
</dbReference>
<dbReference type="InterPro" id="IPR045865">
    <property type="entry name" value="ACT-like_dom_sf"/>
</dbReference>
<name>A0A7S0SV03_9STRA</name>
<accession>A0A7S0SV03</accession>
<dbReference type="SUPFAM" id="SSF55021">
    <property type="entry name" value="ACT-like"/>
    <property type="match status" value="1"/>
</dbReference>
<dbReference type="PROSITE" id="PS00065">
    <property type="entry name" value="D_2_HYDROXYACID_DH_1"/>
    <property type="match status" value="1"/>
</dbReference>
<dbReference type="GO" id="GO:0051287">
    <property type="term" value="F:NAD binding"/>
    <property type="evidence" value="ECO:0007669"/>
    <property type="project" value="UniProtKB-UniRule"/>
</dbReference>
<protein>
    <recommendedName>
        <fullName evidence="5 13">D-3-phosphoglycerate dehydrogenase</fullName>
        <ecNumber evidence="4 13">1.1.1.95</ecNumber>
    </recommendedName>
</protein>
<dbReference type="EC" id="1.1.1.95" evidence="4 13"/>
<keyword evidence="6" id="KW-0597">Phosphoprotein</keyword>
<evidence type="ECO:0000256" key="13">
    <source>
        <dbReference type="RuleBase" id="RU363003"/>
    </source>
</evidence>
<dbReference type="Gene3D" id="3.30.1330.90">
    <property type="entry name" value="D-3-phosphoglycerate dehydrogenase, domain 3"/>
    <property type="match status" value="1"/>
</dbReference>
<dbReference type="AlphaFoldDB" id="A0A7S0SV03"/>
<dbReference type="Gene3D" id="3.30.70.260">
    <property type="match status" value="1"/>
</dbReference>
<proteinExistence type="inferred from homology"/>
<evidence type="ECO:0000313" key="15">
    <source>
        <dbReference type="EMBL" id="CAD8716057.1"/>
    </source>
</evidence>
<dbReference type="SUPFAM" id="SSF143548">
    <property type="entry name" value="Serine metabolism enzymes domain"/>
    <property type="match status" value="1"/>
</dbReference>
<dbReference type="Pfam" id="PF02826">
    <property type="entry name" value="2-Hacid_dh_C"/>
    <property type="match status" value="1"/>
</dbReference>
<dbReference type="InterPro" id="IPR029752">
    <property type="entry name" value="D-isomer_DH_CS1"/>
</dbReference>
<dbReference type="EMBL" id="HBFD01002592">
    <property type="protein sequence ID" value="CAD8716057.1"/>
    <property type="molecule type" value="Transcribed_RNA"/>
</dbReference>
<dbReference type="GO" id="GO:0006564">
    <property type="term" value="P:L-serine biosynthetic process"/>
    <property type="evidence" value="ECO:0007669"/>
    <property type="project" value="UniProtKB-KW"/>
</dbReference>
<dbReference type="CDD" id="cd04879">
    <property type="entry name" value="ACT_3PGDH-like"/>
    <property type="match status" value="1"/>
</dbReference>
<dbReference type="Pfam" id="PF01842">
    <property type="entry name" value="ACT"/>
    <property type="match status" value="1"/>
</dbReference>
<keyword evidence="11 13" id="KW-0718">Serine biosynthesis</keyword>
<evidence type="ECO:0000256" key="11">
    <source>
        <dbReference type="ARBA" id="ARBA00023299"/>
    </source>
</evidence>
<keyword evidence="9 13" id="KW-0560">Oxidoreductase</keyword>
<dbReference type="InterPro" id="IPR036291">
    <property type="entry name" value="NAD(P)-bd_dom_sf"/>
</dbReference>
<keyword evidence="8" id="KW-0007">Acetylation</keyword>
<evidence type="ECO:0000256" key="3">
    <source>
        <dbReference type="ARBA" id="ARBA00011881"/>
    </source>
</evidence>
<dbReference type="Pfam" id="PF19304">
    <property type="entry name" value="PGDH_inter"/>
    <property type="match status" value="1"/>
</dbReference>
<dbReference type="InterPro" id="IPR002912">
    <property type="entry name" value="ACT_dom"/>
</dbReference>
<comment type="catalytic activity">
    <reaction evidence="12 13">
        <text>(2R)-3-phosphoglycerate + NAD(+) = 3-phosphooxypyruvate + NADH + H(+)</text>
        <dbReference type="Rhea" id="RHEA:12641"/>
        <dbReference type="ChEBI" id="CHEBI:15378"/>
        <dbReference type="ChEBI" id="CHEBI:18110"/>
        <dbReference type="ChEBI" id="CHEBI:57540"/>
        <dbReference type="ChEBI" id="CHEBI:57945"/>
        <dbReference type="ChEBI" id="CHEBI:58272"/>
        <dbReference type="EC" id="1.1.1.95"/>
    </reaction>
</comment>
<evidence type="ECO:0000256" key="8">
    <source>
        <dbReference type="ARBA" id="ARBA00022990"/>
    </source>
</evidence>
<dbReference type="PROSITE" id="PS00671">
    <property type="entry name" value="D_2_HYDROXYACID_DH_3"/>
    <property type="match status" value="1"/>
</dbReference>
<dbReference type="PANTHER" id="PTHR42938:SF22">
    <property type="entry name" value="D-3-PHOSPHOGLYCERATE DEHYDROGENASE"/>
    <property type="match status" value="1"/>
</dbReference>
<comment type="subunit">
    <text evidence="3">Homotetramer.</text>
</comment>
<dbReference type="PROSITE" id="PS00670">
    <property type="entry name" value="D_2_HYDROXYACID_DH_2"/>
    <property type="match status" value="1"/>
</dbReference>
<reference evidence="15" key="1">
    <citation type="submission" date="2021-01" db="EMBL/GenBank/DDBJ databases">
        <authorList>
            <person name="Corre E."/>
            <person name="Pelletier E."/>
            <person name="Niang G."/>
            <person name="Scheremetjew M."/>
            <person name="Finn R."/>
            <person name="Kale V."/>
            <person name="Holt S."/>
            <person name="Cochrane G."/>
            <person name="Meng A."/>
            <person name="Brown T."/>
            <person name="Cohen L."/>
        </authorList>
    </citation>
    <scope>NUCLEOTIDE SEQUENCE</scope>
    <source>
        <strain evidence="15">UTEXLB2642</strain>
    </source>
</reference>
<comment type="similarity">
    <text evidence="2 13">Belongs to the D-isomer specific 2-hydroxyacid dehydrogenase family.</text>
</comment>
<evidence type="ECO:0000256" key="5">
    <source>
        <dbReference type="ARBA" id="ARBA00021582"/>
    </source>
</evidence>
<evidence type="ECO:0000256" key="2">
    <source>
        <dbReference type="ARBA" id="ARBA00005854"/>
    </source>
</evidence>
<dbReference type="SUPFAM" id="SSF51735">
    <property type="entry name" value="NAD(P)-binding Rossmann-fold domains"/>
    <property type="match status" value="1"/>
</dbReference>
<dbReference type="NCBIfam" id="TIGR01327">
    <property type="entry name" value="PGDH"/>
    <property type="match status" value="1"/>
</dbReference>
<evidence type="ECO:0000256" key="7">
    <source>
        <dbReference type="ARBA" id="ARBA00022605"/>
    </source>
</evidence>
<evidence type="ECO:0000256" key="9">
    <source>
        <dbReference type="ARBA" id="ARBA00023002"/>
    </source>
</evidence>
<organism evidence="15">
    <name type="scientific">Chromulina nebulosa</name>
    <dbReference type="NCBI Taxonomy" id="96789"/>
    <lineage>
        <taxon>Eukaryota</taxon>
        <taxon>Sar</taxon>
        <taxon>Stramenopiles</taxon>
        <taxon>Ochrophyta</taxon>
        <taxon>Chrysophyceae</taxon>
        <taxon>Chromulinales</taxon>
        <taxon>Chromulinaceae</taxon>
        <taxon>Chromulina</taxon>
    </lineage>
</organism>
<dbReference type="InterPro" id="IPR006236">
    <property type="entry name" value="PGDH"/>
</dbReference>
<keyword evidence="10 13" id="KW-0520">NAD</keyword>
<dbReference type="InterPro" id="IPR045626">
    <property type="entry name" value="PGDH_ASB_dom"/>
</dbReference>
<dbReference type="GO" id="GO:0004617">
    <property type="term" value="F:phosphoglycerate dehydrogenase activity"/>
    <property type="evidence" value="ECO:0007669"/>
    <property type="project" value="UniProtKB-EC"/>
</dbReference>
<evidence type="ECO:0000259" key="14">
    <source>
        <dbReference type="PROSITE" id="PS51671"/>
    </source>
</evidence>
<evidence type="ECO:0000256" key="6">
    <source>
        <dbReference type="ARBA" id="ARBA00022553"/>
    </source>
</evidence>
<evidence type="ECO:0000256" key="1">
    <source>
        <dbReference type="ARBA" id="ARBA00005216"/>
    </source>
</evidence>
<sequence>MLKNIILSAKFNQKIIYKCKYHKSNLNLAKVLTTDDVDEKCIEIFKQRGHDVHTIKTLPEAELIKIIGDFEGLVVRSATKVNKNVLAHSHKLKVVGRAGVGVDNIDVAEATKRGVIVMNTPGGNTVSTAQLAVSLICSLARKIPAADMSIKQGLWDRKSFMGLEMNGKTLGIIGCGRIGQVVATCATSMGMKVIGYDPVMTLDKYEEFGIIKATLDDIWGKSDFITIHTPLTPETSNLIGDVTLAKCKTGVRIVNCARGGIVDEAALLRALESGKVGGAALDVYSSEPPKEHLKPLLAHPNVICTPHLGASTEEAQINVARDVAIQMCDLFDQKDFVGVMNVPYLAASSQPSIKPFMLLAERMGAIVAQLSTSSITNIVIKTWGGRDVNITAKMNKQLLQAMLLKGLVSHSPSIDKSTRADMISAPLIASASNITYSVIIEAPENASASPYWNLLSVVATFEDGSVNQITGSVFGSIPHIVQIDEFKDLFSFQPEGKNILTFRNEDRPGAISEVLNILSLANINVASVNVARAPAVNDSTQLALCFMALDDNVPRESLDQLRGLSSLHKVSVINLNV</sequence>
<dbReference type="PROSITE" id="PS51671">
    <property type="entry name" value="ACT"/>
    <property type="match status" value="1"/>
</dbReference>
<evidence type="ECO:0000256" key="4">
    <source>
        <dbReference type="ARBA" id="ARBA00013143"/>
    </source>
</evidence>
<dbReference type="PANTHER" id="PTHR42938">
    <property type="entry name" value="FORMATE DEHYDROGENASE 1"/>
    <property type="match status" value="1"/>
</dbReference>
<dbReference type="UniPathway" id="UPA00135">
    <property type="reaction ID" value="UER00196"/>
</dbReference>
<dbReference type="InterPro" id="IPR029753">
    <property type="entry name" value="D-isomer_DH_CS"/>
</dbReference>
<dbReference type="InterPro" id="IPR029009">
    <property type="entry name" value="ASB_dom_sf"/>
</dbReference>
<keyword evidence="7 13" id="KW-0028">Amino-acid biosynthesis</keyword>
<dbReference type="InterPro" id="IPR006140">
    <property type="entry name" value="D-isomer_DH_NAD-bd"/>
</dbReference>
<evidence type="ECO:0000256" key="12">
    <source>
        <dbReference type="ARBA" id="ARBA00048731"/>
    </source>
</evidence>
<dbReference type="FunFam" id="3.40.50.720:FF:000021">
    <property type="entry name" value="D-3-phosphoglycerate dehydrogenase"/>
    <property type="match status" value="1"/>
</dbReference>
<dbReference type="SUPFAM" id="SSF52283">
    <property type="entry name" value="Formate/glycerate dehydrogenase catalytic domain-like"/>
    <property type="match status" value="1"/>
</dbReference>
<feature type="domain" description="ACT" evidence="14">
    <location>
        <begin position="499"/>
        <end position="577"/>
    </location>
</feature>
<dbReference type="Pfam" id="PF00389">
    <property type="entry name" value="2-Hacid_dh"/>
    <property type="match status" value="1"/>
</dbReference>
<dbReference type="Gene3D" id="3.40.50.720">
    <property type="entry name" value="NAD(P)-binding Rossmann-like Domain"/>
    <property type="match status" value="2"/>
</dbReference>